<keyword evidence="2" id="KW-0964">Secreted</keyword>
<dbReference type="AlphaFoldDB" id="A0A7R8ZVZ4"/>
<evidence type="ECO:0000313" key="6">
    <source>
        <dbReference type="EMBL" id="CAD7233722.1"/>
    </source>
</evidence>
<dbReference type="InterPro" id="IPR016187">
    <property type="entry name" value="CTDL_fold"/>
</dbReference>
<dbReference type="InterPro" id="IPR001304">
    <property type="entry name" value="C-type_lectin-like"/>
</dbReference>
<keyword evidence="3" id="KW-0732">Signal</keyword>
<dbReference type="CDD" id="cd00037">
    <property type="entry name" value="CLECT"/>
    <property type="match status" value="2"/>
</dbReference>
<accession>A0A7R8ZVZ4</accession>
<evidence type="ECO:0000256" key="4">
    <source>
        <dbReference type="ARBA" id="ARBA00022734"/>
    </source>
</evidence>
<dbReference type="Gene3D" id="3.10.100.10">
    <property type="entry name" value="Mannose-Binding Protein A, subunit A"/>
    <property type="match status" value="2"/>
</dbReference>
<feature type="region of interest" description="Disordered" evidence="5">
    <location>
        <begin position="683"/>
        <end position="710"/>
    </location>
</feature>
<dbReference type="PANTHER" id="PTHR22799:SF1">
    <property type="entry name" value="C-TYPE LECTIN DOMAIN FAMILY 11 MEMBER A"/>
    <property type="match status" value="1"/>
</dbReference>
<feature type="non-terminal residue" evidence="6">
    <location>
        <position position="1"/>
    </location>
</feature>
<dbReference type="PROSITE" id="PS50041">
    <property type="entry name" value="C_TYPE_LECTIN_2"/>
    <property type="match status" value="2"/>
</dbReference>
<gene>
    <name evidence="6" type="ORF">CTOB1V02_LOCUS11541</name>
</gene>
<evidence type="ECO:0000256" key="1">
    <source>
        <dbReference type="ARBA" id="ARBA00004613"/>
    </source>
</evidence>
<dbReference type="GO" id="GO:0030246">
    <property type="term" value="F:carbohydrate binding"/>
    <property type="evidence" value="ECO:0007669"/>
    <property type="project" value="UniProtKB-KW"/>
</dbReference>
<dbReference type="SUPFAM" id="SSF56436">
    <property type="entry name" value="C-type lectin-like"/>
    <property type="match status" value="2"/>
</dbReference>
<dbReference type="OrthoDB" id="7357196at2759"/>
<feature type="compositionally biased region" description="Basic and acidic residues" evidence="5">
    <location>
        <begin position="455"/>
        <end position="471"/>
    </location>
</feature>
<feature type="region of interest" description="Disordered" evidence="5">
    <location>
        <begin position="176"/>
        <end position="195"/>
    </location>
</feature>
<keyword evidence="4" id="KW-0430">Lectin</keyword>
<organism evidence="6">
    <name type="scientific">Cyprideis torosa</name>
    <dbReference type="NCBI Taxonomy" id="163714"/>
    <lineage>
        <taxon>Eukaryota</taxon>
        <taxon>Metazoa</taxon>
        <taxon>Ecdysozoa</taxon>
        <taxon>Arthropoda</taxon>
        <taxon>Crustacea</taxon>
        <taxon>Oligostraca</taxon>
        <taxon>Ostracoda</taxon>
        <taxon>Podocopa</taxon>
        <taxon>Podocopida</taxon>
        <taxon>Cytherocopina</taxon>
        <taxon>Cytheroidea</taxon>
        <taxon>Cytherideidae</taxon>
        <taxon>Cyprideis</taxon>
    </lineage>
</organism>
<dbReference type="PANTHER" id="PTHR22799">
    <property type="entry name" value="TETRANECTIN-RELATED"/>
    <property type="match status" value="1"/>
</dbReference>
<name>A0A7R8ZVZ4_9CRUS</name>
<reference evidence="6" key="1">
    <citation type="submission" date="2020-11" db="EMBL/GenBank/DDBJ databases">
        <authorList>
            <person name="Tran Van P."/>
        </authorList>
    </citation>
    <scope>NUCLEOTIDE SEQUENCE</scope>
</reference>
<sequence>HQTIHSYVCETDPRETEQTGSGVPQTVAQDSSECQAELKRTQEELAEVQRQADCGCCSNLTRCKTELGQLRDKAFEVGLEQQRLIGDKDKRISELEAEARMKEERISGLERELGEEKRLNDVKISGLERELGEERRLRGTKEELRKDLDEAEKERDALKTQLEEFRKDLDEAEKERDALKRQLEERREEQPKECPSGFVSVGHSCYAVFDKESDKRIWDAAQAFCKAKAAGGRLAELETKEEITRLKTHLKGNGYECRRFSFYWIGGEEVGDTNTFAWASTGQRIGDSDWYPGQPEESGSGHAIYLSCVTVSTAPPPSHQTIHSYVCETDPRETEQTGSSVPQTVARDSSECQAELKRTQEELEEVQRQEDCGCCSNLTRCETELGQLRDKAFEVGLEQQRLIGDKDKRISELEAEARMKEERISGLERELGEERRLRGTKEELRKDLDEAKKERDALKRQLEERREEQPKECPSGFVPVGHSCYAVFDKASDRRSWDEAQAVCKAKAPGGRLAELETKEEITRLKTHLNYCGWSFSPEYYWIGGEEVGDTNTFAWASTGQRIGDSDWSSGWPNTSGSGDAIVLCCPDNYHSPFSFNDRASLFDSIGGERTLRAMALFLTNLTAFDTDRPRPSGIPKNCWTRSHKEVEANYSDLLPFRQRTQTRPLAVLQDMVPSGDPRDCCPQPMPLLSPCPSSAPAGDRRKPGTYSSF</sequence>
<feature type="compositionally biased region" description="Basic and acidic residues" evidence="5">
    <location>
        <begin position="176"/>
        <end position="192"/>
    </location>
</feature>
<dbReference type="SMART" id="SM00034">
    <property type="entry name" value="CLECT"/>
    <property type="match status" value="2"/>
</dbReference>
<evidence type="ECO:0000256" key="3">
    <source>
        <dbReference type="ARBA" id="ARBA00022729"/>
    </source>
</evidence>
<evidence type="ECO:0000256" key="5">
    <source>
        <dbReference type="SAM" id="MobiDB-lite"/>
    </source>
</evidence>
<dbReference type="InterPro" id="IPR051663">
    <property type="entry name" value="CLec_Tetranectin-domain"/>
</dbReference>
<evidence type="ECO:0000256" key="2">
    <source>
        <dbReference type="ARBA" id="ARBA00022525"/>
    </source>
</evidence>
<dbReference type="GO" id="GO:0005615">
    <property type="term" value="C:extracellular space"/>
    <property type="evidence" value="ECO:0007669"/>
    <property type="project" value="TreeGrafter"/>
</dbReference>
<protein>
    <submittedName>
        <fullName evidence="6">Uncharacterized protein</fullName>
    </submittedName>
</protein>
<proteinExistence type="predicted"/>
<dbReference type="GO" id="GO:0008083">
    <property type="term" value="F:growth factor activity"/>
    <property type="evidence" value="ECO:0007669"/>
    <property type="project" value="TreeGrafter"/>
</dbReference>
<dbReference type="InterPro" id="IPR016186">
    <property type="entry name" value="C-type_lectin-like/link_sf"/>
</dbReference>
<comment type="subcellular location">
    <subcellularLocation>
        <location evidence="1">Secreted</location>
    </subcellularLocation>
</comment>
<dbReference type="EMBL" id="OB666831">
    <property type="protein sequence ID" value="CAD7233722.1"/>
    <property type="molecule type" value="Genomic_DNA"/>
</dbReference>
<feature type="region of interest" description="Disordered" evidence="5">
    <location>
        <begin position="455"/>
        <end position="474"/>
    </location>
</feature>